<name>A0AA39YT28_9PEZI</name>
<evidence type="ECO:0000313" key="3">
    <source>
        <dbReference type="EMBL" id="KAK0657640.1"/>
    </source>
</evidence>
<keyword evidence="2" id="KW-0732">Signal</keyword>
<feature type="region of interest" description="Disordered" evidence="1">
    <location>
        <begin position="48"/>
        <end position="71"/>
    </location>
</feature>
<feature type="chain" id="PRO_5041306325" description="Secreted protein" evidence="2">
    <location>
        <begin position="30"/>
        <end position="212"/>
    </location>
</feature>
<sequence>MGGTASRPRPCMTGSSITAFAALIGCVFAHPNGARPIGANDRYRGSRWRMRGKVQTSSRGRGRGAGDECLPPNHSPSSPLWAVLRPTSCSCWPASLCKSGKSALFVEPRLANRCDAPAYARPGFCEDVGAKAQRRQWARTCREWKDEGERAQRIMAGPGAGHTPLCRHASPFFEYTCCYIRVQPLINGRSARRCALWSRAAISLLCVFQIVG</sequence>
<keyword evidence="4" id="KW-1185">Reference proteome</keyword>
<proteinExistence type="predicted"/>
<comment type="caution">
    <text evidence="3">The sequence shown here is derived from an EMBL/GenBank/DDBJ whole genome shotgun (WGS) entry which is preliminary data.</text>
</comment>
<accession>A0AA39YT28</accession>
<dbReference type="PROSITE" id="PS51257">
    <property type="entry name" value="PROKAR_LIPOPROTEIN"/>
    <property type="match status" value="1"/>
</dbReference>
<organism evidence="3 4">
    <name type="scientific">Cercophora newfieldiana</name>
    <dbReference type="NCBI Taxonomy" id="92897"/>
    <lineage>
        <taxon>Eukaryota</taxon>
        <taxon>Fungi</taxon>
        <taxon>Dikarya</taxon>
        <taxon>Ascomycota</taxon>
        <taxon>Pezizomycotina</taxon>
        <taxon>Sordariomycetes</taxon>
        <taxon>Sordariomycetidae</taxon>
        <taxon>Sordariales</taxon>
        <taxon>Lasiosphaeriaceae</taxon>
        <taxon>Cercophora</taxon>
    </lineage>
</organism>
<dbReference type="AlphaFoldDB" id="A0AA39YT28"/>
<protein>
    <recommendedName>
        <fullName evidence="5">Secreted protein</fullName>
    </recommendedName>
</protein>
<evidence type="ECO:0008006" key="5">
    <source>
        <dbReference type="Google" id="ProtNLM"/>
    </source>
</evidence>
<dbReference type="EMBL" id="JAULSV010000001">
    <property type="protein sequence ID" value="KAK0657640.1"/>
    <property type="molecule type" value="Genomic_DNA"/>
</dbReference>
<evidence type="ECO:0000256" key="1">
    <source>
        <dbReference type="SAM" id="MobiDB-lite"/>
    </source>
</evidence>
<dbReference type="Proteomes" id="UP001174936">
    <property type="component" value="Unassembled WGS sequence"/>
</dbReference>
<gene>
    <name evidence="3" type="ORF">B0T16DRAFT_65218</name>
</gene>
<feature type="signal peptide" evidence="2">
    <location>
        <begin position="1"/>
        <end position="29"/>
    </location>
</feature>
<reference evidence="3" key="1">
    <citation type="submission" date="2023-06" db="EMBL/GenBank/DDBJ databases">
        <title>Genome-scale phylogeny and comparative genomics of the fungal order Sordariales.</title>
        <authorList>
            <consortium name="Lawrence Berkeley National Laboratory"/>
            <person name="Hensen N."/>
            <person name="Bonometti L."/>
            <person name="Westerberg I."/>
            <person name="Brannstrom I.O."/>
            <person name="Guillou S."/>
            <person name="Cros-Aarteil S."/>
            <person name="Calhoun S."/>
            <person name="Haridas S."/>
            <person name="Kuo A."/>
            <person name="Mondo S."/>
            <person name="Pangilinan J."/>
            <person name="Riley R."/>
            <person name="Labutti K."/>
            <person name="Andreopoulos B."/>
            <person name="Lipzen A."/>
            <person name="Chen C."/>
            <person name="Yanf M."/>
            <person name="Daum C."/>
            <person name="Ng V."/>
            <person name="Clum A."/>
            <person name="Steindorff A."/>
            <person name="Ohm R."/>
            <person name="Martin F."/>
            <person name="Silar P."/>
            <person name="Natvig D."/>
            <person name="Lalanne C."/>
            <person name="Gautier V."/>
            <person name="Ament-Velasquez S.L."/>
            <person name="Kruys A."/>
            <person name="Hutchinson M.I."/>
            <person name="Powell A.J."/>
            <person name="Barry K."/>
            <person name="Miller A.N."/>
            <person name="Grigoriev I.V."/>
            <person name="Debuchy R."/>
            <person name="Gladieux P."/>
            <person name="Thoren M.H."/>
            <person name="Johannesson H."/>
        </authorList>
    </citation>
    <scope>NUCLEOTIDE SEQUENCE</scope>
    <source>
        <strain evidence="3">SMH2532-1</strain>
    </source>
</reference>
<evidence type="ECO:0000313" key="4">
    <source>
        <dbReference type="Proteomes" id="UP001174936"/>
    </source>
</evidence>
<evidence type="ECO:0000256" key="2">
    <source>
        <dbReference type="SAM" id="SignalP"/>
    </source>
</evidence>